<dbReference type="RefSeq" id="WP_091973954.1">
    <property type="nucleotide sequence ID" value="NZ_FMTE01000026.1"/>
</dbReference>
<dbReference type="Proteomes" id="UP000199262">
    <property type="component" value="Unassembled WGS sequence"/>
</dbReference>
<name>A0A1G4QGZ2_BORJA</name>
<organism evidence="1 2">
    <name type="scientific">Borreliella japonica</name>
    <name type="common">Borrelia japonica</name>
    <dbReference type="NCBI Taxonomy" id="34095"/>
    <lineage>
        <taxon>Bacteria</taxon>
        <taxon>Pseudomonadati</taxon>
        <taxon>Spirochaetota</taxon>
        <taxon>Spirochaetia</taxon>
        <taxon>Spirochaetales</taxon>
        <taxon>Borreliaceae</taxon>
        <taxon>Borreliella</taxon>
    </lineage>
</organism>
<gene>
    <name evidence="1" type="ORF">SAMN02983004_01118</name>
</gene>
<accession>A0A1G4QGZ2</accession>
<protein>
    <submittedName>
        <fullName evidence="1">Uncharacterized protein</fullName>
    </submittedName>
</protein>
<dbReference type="OrthoDB" id="9865858at2"/>
<dbReference type="EMBL" id="FMTE01000026">
    <property type="protein sequence ID" value="SCW43923.1"/>
    <property type="molecule type" value="Genomic_DNA"/>
</dbReference>
<dbReference type="AlphaFoldDB" id="A0A1G4QGZ2"/>
<evidence type="ECO:0000313" key="2">
    <source>
        <dbReference type="Proteomes" id="UP000199262"/>
    </source>
</evidence>
<evidence type="ECO:0000313" key="1">
    <source>
        <dbReference type="EMBL" id="SCW43923.1"/>
    </source>
</evidence>
<reference evidence="2" key="1">
    <citation type="submission" date="2016-10" db="EMBL/GenBank/DDBJ databases">
        <authorList>
            <person name="Varghese N."/>
            <person name="Submissions S."/>
        </authorList>
    </citation>
    <scope>NUCLEOTIDE SEQUENCE [LARGE SCALE GENOMIC DNA]</scope>
    <source>
        <strain evidence="2">ATCC 51557</strain>
    </source>
</reference>
<sequence>MQNIVKLKQLNKLIIKYLNKTFNHTKIIMDIYKFRTYEKKNKYCAALRKLFNMFTALKQKVYEFYGKNTPNKDHLQNG</sequence>
<proteinExistence type="predicted"/>
<keyword evidence="2" id="KW-1185">Reference proteome</keyword>